<evidence type="ECO:0000313" key="6">
    <source>
        <dbReference type="Proteomes" id="UP001247805"/>
    </source>
</evidence>
<evidence type="ECO:0000256" key="3">
    <source>
        <dbReference type="SAM" id="SignalP"/>
    </source>
</evidence>
<evidence type="ECO:0000256" key="2">
    <source>
        <dbReference type="ARBA" id="ARBA00022801"/>
    </source>
</evidence>
<protein>
    <submittedName>
        <fullName evidence="5">Sulfatase-like hydrolase/transferase</fullName>
    </submittedName>
</protein>
<dbReference type="PROSITE" id="PS51257">
    <property type="entry name" value="PROKAR_LIPOPROTEIN"/>
    <property type="match status" value="1"/>
</dbReference>
<dbReference type="InterPro" id="IPR017850">
    <property type="entry name" value="Alkaline_phosphatase_core_sf"/>
</dbReference>
<reference evidence="5 6" key="1">
    <citation type="submission" date="2023-10" db="EMBL/GenBank/DDBJ databases">
        <title>Glaciecola aquimarina strain GGW-M5 nov., isolated from a coastal seawater.</title>
        <authorList>
            <person name="Bayburt H."/>
            <person name="Kim J.M."/>
            <person name="Choi B.J."/>
            <person name="Jeon C.O."/>
        </authorList>
    </citation>
    <scope>NUCLEOTIDE SEQUENCE [LARGE SCALE GENOMIC DNA]</scope>
    <source>
        <strain evidence="5 6">KCTC 32108</strain>
    </source>
</reference>
<feature type="domain" description="Sulfatase N-terminal" evidence="4">
    <location>
        <begin position="48"/>
        <end position="391"/>
    </location>
</feature>
<proteinExistence type="predicted"/>
<feature type="chain" id="PRO_5045096536" evidence="3">
    <location>
        <begin position="22"/>
        <end position="393"/>
    </location>
</feature>
<keyword evidence="1" id="KW-0479">Metal-binding</keyword>
<dbReference type="PANTHER" id="PTHR45953:SF1">
    <property type="entry name" value="IDURONATE 2-SULFATASE"/>
    <property type="match status" value="1"/>
</dbReference>
<dbReference type="Proteomes" id="UP001247805">
    <property type="component" value="Unassembled WGS sequence"/>
</dbReference>
<sequence>MKKTAISIFFPILAMAVISLAGCSGPQQETAVKPTAAKATSNAPHQKPNIVFIFADDQAPKTIAAYGNKQIITPNLDKLANSGVNFSNAYNMGAWNGAVCQASRAMLNSGLAVWQAQKIDHRFRQGKDINTTWAKLMEKEGYDTYMTGKWHVAAKPQNVFNVTNHVRAGMPEDSWDHATMQKTYDDFIAGKTQYKDTAEFMPIGYNRPLGKDDHSWSPTDPKFGGYYEGGTHWSEVLKDDALAFIEQAKQKDTPFFMYLAFNAGHDPRQAPQAYQDLYDEEAIPLPANWADNYKEKDLIGNSPRLRDAALAPFPRTEYATKVHLKEYYALISHMDTQIGDILAALKASGKMDNTYVIYTADHGLSVGERGLFGKQNMYEESVRAPFIIWGPRY</sequence>
<dbReference type="SUPFAM" id="SSF53649">
    <property type="entry name" value="Alkaline phosphatase-like"/>
    <property type="match status" value="1"/>
</dbReference>
<organism evidence="5 6">
    <name type="scientific">Paraglaciecola aquimarina</name>
    <dbReference type="NCBI Taxonomy" id="1235557"/>
    <lineage>
        <taxon>Bacteria</taxon>
        <taxon>Pseudomonadati</taxon>
        <taxon>Pseudomonadota</taxon>
        <taxon>Gammaproteobacteria</taxon>
        <taxon>Alteromonadales</taxon>
        <taxon>Alteromonadaceae</taxon>
        <taxon>Paraglaciecola</taxon>
    </lineage>
</organism>
<keyword evidence="2" id="KW-0378">Hydrolase</keyword>
<accession>A0ABU3SWQ3</accession>
<dbReference type="Pfam" id="PF00884">
    <property type="entry name" value="Sulfatase"/>
    <property type="match status" value="1"/>
</dbReference>
<feature type="signal peptide" evidence="3">
    <location>
        <begin position="1"/>
        <end position="21"/>
    </location>
</feature>
<dbReference type="Gene3D" id="3.40.720.10">
    <property type="entry name" value="Alkaline Phosphatase, subunit A"/>
    <property type="match status" value="1"/>
</dbReference>
<name>A0ABU3SWQ3_9ALTE</name>
<keyword evidence="6" id="KW-1185">Reference proteome</keyword>
<gene>
    <name evidence="5" type="ORF">RS130_11340</name>
</gene>
<keyword evidence="3" id="KW-0732">Signal</keyword>
<dbReference type="InterPro" id="IPR000917">
    <property type="entry name" value="Sulfatase_N"/>
</dbReference>
<dbReference type="RefSeq" id="WP_316026045.1">
    <property type="nucleotide sequence ID" value="NZ_JAWDIO010000002.1"/>
</dbReference>
<dbReference type="PANTHER" id="PTHR45953">
    <property type="entry name" value="IDURONATE 2-SULFATASE"/>
    <property type="match status" value="1"/>
</dbReference>
<dbReference type="EMBL" id="JAWDIO010000002">
    <property type="protein sequence ID" value="MDU0354448.1"/>
    <property type="molecule type" value="Genomic_DNA"/>
</dbReference>
<evidence type="ECO:0000259" key="4">
    <source>
        <dbReference type="Pfam" id="PF00884"/>
    </source>
</evidence>
<evidence type="ECO:0000256" key="1">
    <source>
        <dbReference type="ARBA" id="ARBA00022723"/>
    </source>
</evidence>
<comment type="caution">
    <text evidence="5">The sequence shown here is derived from an EMBL/GenBank/DDBJ whole genome shotgun (WGS) entry which is preliminary data.</text>
</comment>
<evidence type="ECO:0000313" key="5">
    <source>
        <dbReference type="EMBL" id="MDU0354448.1"/>
    </source>
</evidence>